<dbReference type="InterPro" id="IPR050237">
    <property type="entry name" value="ATP-dep_AMP-bd_enzyme"/>
</dbReference>
<name>A0ABP6UYS6_9PSEU</name>
<accession>A0ABP6UYS6</accession>
<dbReference type="InterPro" id="IPR045851">
    <property type="entry name" value="AMP-bd_C_sf"/>
</dbReference>
<feature type="domain" description="AMP-dependent synthetase/ligase" evidence="1">
    <location>
        <begin position="20"/>
        <end position="372"/>
    </location>
</feature>
<proteinExistence type="predicted"/>
<keyword evidence="4" id="KW-1185">Reference proteome</keyword>
<dbReference type="Pfam" id="PF13193">
    <property type="entry name" value="AMP-binding_C"/>
    <property type="match status" value="1"/>
</dbReference>
<dbReference type="InterPro" id="IPR000873">
    <property type="entry name" value="AMP-dep_synth/lig_dom"/>
</dbReference>
<protein>
    <submittedName>
        <fullName evidence="3">Fatty acid--CoA ligase</fullName>
    </submittedName>
</protein>
<dbReference type="SUPFAM" id="SSF56801">
    <property type="entry name" value="Acetyl-CoA synthetase-like"/>
    <property type="match status" value="1"/>
</dbReference>
<evidence type="ECO:0000313" key="3">
    <source>
        <dbReference type="EMBL" id="GAA3522913.1"/>
    </source>
</evidence>
<evidence type="ECO:0000259" key="1">
    <source>
        <dbReference type="Pfam" id="PF00501"/>
    </source>
</evidence>
<feature type="domain" description="AMP-binding enzyme C-terminal" evidence="2">
    <location>
        <begin position="423"/>
        <end position="498"/>
    </location>
</feature>
<sequence length="517" mass="55345">MTVHSGSSTAAGFTLAGMLRELAAARPHAPAVSFEDRTIDFATLHARSSQVAQAFRRTGVGEGDRVAILDKNAPTFYDVVFGAAKLGAATIGLNFRLAAPELAAILADAEPKLTVVAPEFRHLLPAELDVVELGDEFEKWRAAEQPDDPEIAVDPEAVALQLYSSGTTGKPKGAMLTHANLAWTPRMGREFYGMSSESVNLVPSPLFHIGGVGYGLTTMGQGGHTVLVRDVDPAALLEAIARHGVTHTFVVPSVIQMLVEHPGLPGTDLSSMVRIAYGGAPMGEAQLLRAIEAFGCDFMGVYGMTETTGTVIALDPADHDPGGPRAHLLRSVGRGLPWLSVRVVDPVSGRDSPIGTVGEIWVRGGQNMAGYWKQPVLTADALVEGGWLRTGDAAYLDSEGYVYMHDRIKDMIVSGGENIYPAEVENTLYGHPDVSEVAVIGVPSVKWGETVKAMVVPRSGATIDEPALLAWTRDRLAHYKCPTSIDFIDLLPRNASGKILKHQLRAPFWAGRERAVH</sequence>
<comment type="caution">
    <text evidence="3">The sequence shown here is derived from an EMBL/GenBank/DDBJ whole genome shotgun (WGS) entry which is preliminary data.</text>
</comment>
<evidence type="ECO:0000259" key="2">
    <source>
        <dbReference type="Pfam" id="PF13193"/>
    </source>
</evidence>
<dbReference type="NCBIfam" id="NF004837">
    <property type="entry name" value="PRK06187.1"/>
    <property type="match status" value="1"/>
</dbReference>
<organism evidence="3 4">
    <name type="scientific">Amycolatopsis ultiminotia</name>
    <dbReference type="NCBI Taxonomy" id="543629"/>
    <lineage>
        <taxon>Bacteria</taxon>
        <taxon>Bacillati</taxon>
        <taxon>Actinomycetota</taxon>
        <taxon>Actinomycetes</taxon>
        <taxon>Pseudonocardiales</taxon>
        <taxon>Pseudonocardiaceae</taxon>
        <taxon>Amycolatopsis</taxon>
    </lineage>
</organism>
<dbReference type="InterPro" id="IPR025110">
    <property type="entry name" value="AMP-bd_C"/>
</dbReference>
<dbReference type="EMBL" id="BAAAZN010000001">
    <property type="protein sequence ID" value="GAA3522913.1"/>
    <property type="molecule type" value="Genomic_DNA"/>
</dbReference>
<dbReference type="Proteomes" id="UP001500689">
    <property type="component" value="Unassembled WGS sequence"/>
</dbReference>
<dbReference type="InterPro" id="IPR042099">
    <property type="entry name" value="ANL_N_sf"/>
</dbReference>
<dbReference type="Pfam" id="PF00501">
    <property type="entry name" value="AMP-binding"/>
    <property type="match status" value="1"/>
</dbReference>
<gene>
    <name evidence="3" type="ORF">GCM10022222_01000</name>
</gene>
<dbReference type="Gene3D" id="3.30.300.30">
    <property type="match status" value="1"/>
</dbReference>
<evidence type="ECO:0000313" key="4">
    <source>
        <dbReference type="Proteomes" id="UP001500689"/>
    </source>
</evidence>
<dbReference type="RefSeq" id="WP_344854198.1">
    <property type="nucleotide sequence ID" value="NZ_BAAAZN010000001.1"/>
</dbReference>
<dbReference type="Gene3D" id="3.40.50.12780">
    <property type="entry name" value="N-terminal domain of ligase-like"/>
    <property type="match status" value="1"/>
</dbReference>
<dbReference type="PANTHER" id="PTHR43767:SF1">
    <property type="entry name" value="NONRIBOSOMAL PEPTIDE SYNTHASE PES1 (EUROFUNG)-RELATED"/>
    <property type="match status" value="1"/>
</dbReference>
<dbReference type="CDD" id="cd17631">
    <property type="entry name" value="FACL_FadD13-like"/>
    <property type="match status" value="1"/>
</dbReference>
<dbReference type="GO" id="GO:0016874">
    <property type="term" value="F:ligase activity"/>
    <property type="evidence" value="ECO:0007669"/>
    <property type="project" value="UniProtKB-KW"/>
</dbReference>
<reference evidence="4" key="1">
    <citation type="journal article" date="2019" name="Int. J. Syst. Evol. Microbiol.">
        <title>The Global Catalogue of Microorganisms (GCM) 10K type strain sequencing project: providing services to taxonomists for standard genome sequencing and annotation.</title>
        <authorList>
            <consortium name="The Broad Institute Genomics Platform"/>
            <consortium name="The Broad Institute Genome Sequencing Center for Infectious Disease"/>
            <person name="Wu L."/>
            <person name="Ma J."/>
        </authorList>
    </citation>
    <scope>NUCLEOTIDE SEQUENCE [LARGE SCALE GENOMIC DNA]</scope>
    <source>
        <strain evidence="4">JCM 16898</strain>
    </source>
</reference>
<keyword evidence="3" id="KW-0436">Ligase</keyword>
<dbReference type="PANTHER" id="PTHR43767">
    <property type="entry name" value="LONG-CHAIN-FATTY-ACID--COA LIGASE"/>
    <property type="match status" value="1"/>
</dbReference>